<dbReference type="RefSeq" id="WP_012197985.1">
    <property type="nucleotide sequence ID" value="NC_009999.1"/>
</dbReference>
<organism evidence="1 2">
    <name type="scientific">Shewanella baltica (strain OS195)</name>
    <dbReference type="NCBI Taxonomy" id="399599"/>
    <lineage>
        <taxon>Bacteria</taxon>
        <taxon>Pseudomonadati</taxon>
        <taxon>Pseudomonadota</taxon>
        <taxon>Gammaproteobacteria</taxon>
        <taxon>Alteromonadales</taxon>
        <taxon>Shewanellaceae</taxon>
        <taxon>Shewanella</taxon>
    </lineage>
</organism>
<evidence type="ECO:0000313" key="2">
    <source>
        <dbReference type="Proteomes" id="UP000000770"/>
    </source>
</evidence>
<evidence type="ECO:0000313" key="1">
    <source>
        <dbReference type="EMBL" id="ABX51817.1"/>
    </source>
</evidence>
<gene>
    <name evidence="1" type="ordered locus">Sbal195_4662</name>
</gene>
<sequence>MITINKVGNQLHSISVESLSNGQDTTISSAKGISIDEAKSKILTSARMFEAGSSINILNKPGNVGIVIDDKSKKLAKVLEKLEKHGGEKLDNGEYKYKVIFNNSVISIKELFDKQFGQMSQDSDQIGRQPLNSKESINKWLVAQLKSATGDLNHSGMLTKIKALSVFGTTVWQLMNPPEGNNGSVSQKAKQYSMSVEQNKATLAEFVLSDICSFSSATLGKETFSHLFSEFSAKTRTKTFDDPLTRARSERMPMVENDRGGYEVVNGEYEDANTYGLGFGQVIQKVHEGNPQQQLKLDAALNGNKNINGIKRENAPIQDLNRPYMMSEDEMKSIPNSYQSLGLDKEIKKHYLNHGTGINRWQPFGMYAADSASRGVPFAGAQSGGTCDILLASTLLSGKSLYSNENDVIPLTIGIAAFMNYGGYHTFNEVIPIGEAMSKNKPFVPSNRTESNRADLYERVQGHAKKFLPPQTEQGITKYHLAHSDIVAEVKRQHPSVSLELTNEDILFNKVGS</sequence>
<protein>
    <submittedName>
        <fullName evidence="1">Uncharacterized protein</fullName>
    </submittedName>
</protein>
<dbReference type="Proteomes" id="UP000000770">
    <property type="component" value="Plasmid pS19502"/>
</dbReference>
<name>A9L6N5_SHEB9</name>
<dbReference type="HOGENOM" id="CLU_501243_0_0_6"/>
<keyword evidence="1" id="KW-0614">Plasmid</keyword>
<reference evidence="1 2" key="1">
    <citation type="submission" date="2007-11" db="EMBL/GenBank/DDBJ databases">
        <title>Complete sequence of plasmid2 pS19502 of Shewanella baltica OS195.</title>
        <authorList>
            <consortium name="US DOE Joint Genome Institute"/>
            <person name="Copeland A."/>
            <person name="Lucas S."/>
            <person name="Lapidus A."/>
            <person name="Barry K."/>
            <person name="Glavina del Rio T."/>
            <person name="Dalin E."/>
            <person name="Tice H."/>
            <person name="Pitluck S."/>
            <person name="Chain P."/>
            <person name="Malfatti S."/>
            <person name="Shin M."/>
            <person name="Vergez L."/>
            <person name="Schmutz J."/>
            <person name="Larimer F."/>
            <person name="Land M."/>
            <person name="Hauser L."/>
            <person name="Kyrpides N."/>
            <person name="Kim E."/>
            <person name="Brettar I."/>
            <person name="Rodrigues J."/>
            <person name="Konstantinidis K."/>
            <person name="Klappenbach J."/>
            <person name="Hofle M."/>
            <person name="Tiedje J."/>
            <person name="Richardson P."/>
        </authorList>
    </citation>
    <scope>NUCLEOTIDE SEQUENCE [LARGE SCALE GENOMIC DNA]</scope>
    <source>
        <strain evidence="2">OS195</strain>
        <plasmid evidence="2">Plasmid pS19502</plasmid>
    </source>
</reference>
<dbReference type="AlphaFoldDB" id="A9L6N5"/>
<dbReference type="KEGG" id="sbn:Sbal195_4662"/>
<accession>A9L6N5</accession>
<dbReference type="EMBL" id="CP000893">
    <property type="protein sequence ID" value="ABX51817.1"/>
    <property type="molecule type" value="Genomic_DNA"/>
</dbReference>
<proteinExistence type="predicted"/>
<geneLocation type="plasmid" evidence="1 2">
    <name>pS19502</name>
</geneLocation>